<dbReference type="NCBIfam" id="TIGR01640">
    <property type="entry name" value="F_box_assoc_1"/>
    <property type="match status" value="1"/>
</dbReference>
<dbReference type="PANTHER" id="PTHR31111">
    <property type="entry name" value="BNAA05G37150D PROTEIN-RELATED"/>
    <property type="match status" value="1"/>
</dbReference>
<organism evidence="3 4">
    <name type="scientific">Microthlaspi erraticum</name>
    <dbReference type="NCBI Taxonomy" id="1685480"/>
    <lineage>
        <taxon>Eukaryota</taxon>
        <taxon>Viridiplantae</taxon>
        <taxon>Streptophyta</taxon>
        <taxon>Embryophyta</taxon>
        <taxon>Tracheophyta</taxon>
        <taxon>Spermatophyta</taxon>
        <taxon>Magnoliopsida</taxon>
        <taxon>eudicotyledons</taxon>
        <taxon>Gunneridae</taxon>
        <taxon>Pentapetalae</taxon>
        <taxon>rosids</taxon>
        <taxon>malvids</taxon>
        <taxon>Brassicales</taxon>
        <taxon>Brassicaceae</taxon>
        <taxon>Coluteocarpeae</taxon>
        <taxon>Microthlaspi</taxon>
    </lineage>
</organism>
<evidence type="ECO:0000259" key="1">
    <source>
        <dbReference type="Pfam" id="PF00646"/>
    </source>
</evidence>
<dbReference type="Proteomes" id="UP000467841">
    <property type="component" value="Unassembled WGS sequence"/>
</dbReference>
<name>A0A6D2HV32_9BRAS</name>
<gene>
    <name evidence="3" type="ORF">MERR_LOCUS5701</name>
</gene>
<evidence type="ECO:0008006" key="5">
    <source>
        <dbReference type="Google" id="ProtNLM"/>
    </source>
</evidence>
<feature type="domain" description="F-box" evidence="1">
    <location>
        <begin position="18"/>
        <end position="52"/>
    </location>
</feature>
<dbReference type="AlphaFoldDB" id="A0A6D2HV32"/>
<accession>A0A6D2HV32</accession>
<comment type="caution">
    <text evidence="3">The sequence shown here is derived from an EMBL/GenBank/DDBJ whole genome shotgun (WGS) entry which is preliminary data.</text>
</comment>
<evidence type="ECO:0000259" key="2">
    <source>
        <dbReference type="Pfam" id="PF08268"/>
    </source>
</evidence>
<dbReference type="PANTHER" id="PTHR31111:SF65">
    <property type="entry name" value="F-BOX DOMAIN-CONTAINING PROTEIN"/>
    <property type="match status" value="1"/>
</dbReference>
<dbReference type="Pfam" id="PF08268">
    <property type="entry name" value="FBA_3"/>
    <property type="match status" value="2"/>
</dbReference>
<proteinExistence type="predicted"/>
<feature type="domain" description="F-box associated beta-propeller type 3" evidence="2">
    <location>
        <begin position="257"/>
        <end position="322"/>
    </location>
</feature>
<dbReference type="OrthoDB" id="1845276at2759"/>
<evidence type="ECO:0000313" key="3">
    <source>
        <dbReference type="EMBL" id="CAA7018466.1"/>
    </source>
</evidence>
<reference evidence="3" key="1">
    <citation type="submission" date="2020-01" db="EMBL/GenBank/DDBJ databases">
        <authorList>
            <person name="Mishra B."/>
        </authorList>
    </citation>
    <scope>NUCLEOTIDE SEQUENCE [LARGE SCALE GENOMIC DNA]</scope>
</reference>
<feature type="domain" description="F-box associated beta-propeller type 3" evidence="2">
    <location>
        <begin position="67"/>
        <end position="241"/>
    </location>
</feature>
<dbReference type="InterPro" id="IPR001810">
    <property type="entry name" value="F-box_dom"/>
</dbReference>
<dbReference type="InterPro" id="IPR017451">
    <property type="entry name" value="F-box-assoc_interact_dom"/>
</dbReference>
<dbReference type="EMBL" id="CACVBM020000388">
    <property type="protein sequence ID" value="CAA7018466.1"/>
    <property type="molecule type" value="Genomic_DNA"/>
</dbReference>
<sequence length="334" mass="38629">MEKLKQKKKKKVSESDPIPTDLLIDIFSRVPGKSIERFRCLSKFWRCTLGLPYFTELFLTRSLARPRLLFAIKVDKELLFFSSPQPHNPVDNSTLVATRYRMYFPKYLPSRVHPPLRGSVFNEQVICNPVTGESITLPKANVMGEKTSFFGYDPINKQFKVLCIRSRYGGRPRTQRVLTLGTGKLKWRRTMECEPHGAGIGEIGINGVLYYRACSIESPPMLACFDFSSEKFSFFQLLQRYFGQLQSITVGLSSYDKIGIEFDIAGVTSTGEVVFLPYYRSNSFYIVYYNIERKTFARVRILGFEQFHHGKNILVNPFLDYVENMKLLEDRFIT</sequence>
<dbReference type="InterPro" id="IPR013187">
    <property type="entry name" value="F-box-assoc_dom_typ3"/>
</dbReference>
<keyword evidence="4" id="KW-1185">Reference proteome</keyword>
<protein>
    <recommendedName>
        <fullName evidence="5">F-box domain-containing protein</fullName>
    </recommendedName>
</protein>
<evidence type="ECO:0000313" key="4">
    <source>
        <dbReference type="Proteomes" id="UP000467841"/>
    </source>
</evidence>
<dbReference type="SUPFAM" id="SSF81383">
    <property type="entry name" value="F-box domain"/>
    <property type="match status" value="1"/>
</dbReference>
<dbReference type="InterPro" id="IPR036047">
    <property type="entry name" value="F-box-like_dom_sf"/>
</dbReference>
<dbReference type="Pfam" id="PF00646">
    <property type="entry name" value="F-box"/>
    <property type="match status" value="1"/>
</dbReference>